<feature type="transmembrane region" description="Helical" evidence="5">
    <location>
        <begin position="162"/>
        <end position="181"/>
    </location>
</feature>
<keyword evidence="8" id="KW-1185">Reference proteome</keyword>
<protein>
    <submittedName>
        <fullName evidence="7">NnrU family protein</fullName>
    </submittedName>
</protein>
<comment type="caution">
    <text evidence="7">The sequence shown here is derived from an EMBL/GenBank/DDBJ whole genome shotgun (WGS) entry which is preliminary data.</text>
</comment>
<sequence>MTLLIAGVLLWSVSHLSLTLMPAFKAAMVSKIGPLPWKGLFALVVLLGLVMIVFGWRSAVPSVIWVPPAGLRHVTMALVPIAFILFFAARLPTDIKHYIRHPQLTGVKLWAVAHLLSNGDSRSMVLFGGLLAWAVLEVIFINRRDGKAWVHPQPVGWVKSMISAVIALVIAGGVVYFHQYLSGIPLIG</sequence>
<dbReference type="Pfam" id="PF07298">
    <property type="entry name" value="NnrU"/>
    <property type="match status" value="1"/>
</dbReference>
<dbReference type="Proteomes" id="UP000787472">
    <property type="component" value="Unassembled WGS sequence"/>
</dbReference>
<accession>A0A9E5MQM1</accession>
<organism evidence="7 8">
    <name type="scientific">Pseudomaricurvus hydrocarbonicus</name>
    <dbReference type="NCBI Taxonomy" id="1470433"/>
    <lineage>
        <taxon>Bacteria</taxon>
        <taxon>Pseudomonadati</taxon>
        <taxon>Pseudomonadota</taxon>
        <taxon>Gammaproteobacteria</taxon>
        <taxon>Cellvibrionales</taxon>
        <taxon>Cellvibrionaceae</taxon>
        <taxon>Pseudomaricurvus</taxon>
    </lineage>
</organism>
<feature type="domain" description="NnrU" evidence="6">
    <location>
        <begin position="3"/>
        <end position="185"/>
    </location>
</feature>
<evidence type="ECO:0000256" key="3">
    <source>
        <dbReference type="ARBA" id="ARBA00022989"/>
    </source>
</evidence>
<name>A0A9E5MQM1_9GAMM</name>
<feature type="transmembrane region" description="Helical" evidence="5">
    <location>
        <begin position="124"/>
        <end position="141"/>
    </location>
</feature>
<keyword evidence="2 5" id="KW-0812">Transmembrane</keyword>
<feature type="transmembrane region" description="Helical" evidence="5">
    <location>
        <begin position="69"/>
        <end position="89"/>
    </location>
</feature>
<evidence type="ECO:0000313" key="8">
    <source>
        <dbReference type="Proteomes" id="UP000787472"/>
    </source>
</evidence>
<evidence type="ECO:0000313" key="7">
    <source>
        <dbReference type="EMBL" id="NHO68549.1"/>
    </source>
</evidence>
<dbReference type="RefSeq" id="WP_167192514.1">
    <property type="nucleotide sequence ID" value="NZ_JAAONZ010000038.1"/>
</dbReference>
<evidence type="ECO:0000256" key="1">
    <source>
        <dbReference type="ARBA" id="ARBA00004141"/>
    </source>
</evidence>
<proteinExistence type="predicted"/>
<dbReference type="InterPro" id="IPR009915">
    <property type="entry name" value="NnrU_dom"/>
</dbReference>
<evidence type="ECO:0000256" key="4">
    <source>
        <dbReference type="ARBA" id="ARBA00023136"/>
    </source>
</evidence>
<comment type="subcellular location">
    <subcellularLocation>
        <location evidence="1">Membrane</location>
        <topology evidence="1">Multi-pass membrane protein</topology>
    </subcellularLocation>
</comment>
<dbReference type="GO" id="GO:0016020">
    <property type="term" value="C:membrane"/>
    <property type="evidence" value="ECO:0007669"/>
    <property type="project" value="UniProtKB-SubCell"/>
</dbReference>
<reference evidence="7" key="1">
    <citation type="submission" date="2020-03" db="EMBL/GenBank/DDBJ databases">
        <authorList>
            <person name="Guo F."/>
        </authorList>
    </citation>
    <scope>NUCLEOTIDE SEQUENCE</scope>
    <source>
        <strain evidence="7">JCM 30134</strain>
    </source>
</reference>
<feature type="transmembrane region" description="Helical" evidence="5">
    <location>
        <begin position="35"/>
        <end position="57"/>
    </location>
</feature>
<dbReference type="EMBL" id="JAAONZ010000038">
    <property type="protein sequence ID" value="NHO68549.1"/>
    <property type="molecule type" value="Genomic_DNA"/>
</dbReference>
<keyword evidence="3 5" id="KW-1133">Transmembrane helix</keyword>
<keyword evidence="4 5" id="KW-0472">Membrane</keyword>
<evidence type="ECO:0000256" key="5">
    <source>
        <dbReference type="SAM" id="Phobius"/>
    </source>
</evidence>
<evidence type="ECO:0000259" key="6">
    <source>
        <dbReference type="Pfam" id="PF07298"/>
    </source>
</evidence>
<dbReference type="AlphaFoldDB" id="A0A9E5MQM1"/>
<gene>
    <name evidence="7" type="ORF">G8770_23600</name>
</gene>
<evidence type="ECO:0000256" key="2">
    <source>
        <dbReference type="ARBA" id="ARBA00022692"/>
    </source>
</evidence>